<comment type="caution">
    <text evidence="1">The sequence shown here is derived from an EMBL/GenBank/DDBJ whole genome shotgun (WGS) entry which is preliminary data.</text>
</comment>
<proteinExistence type="predicted"/>
<keyword evidence="2" id="KW-1185">Reference proteome</keyword>
<reference evidence="1 2" key="1">
    <citation type="journal article" date="2014" name="PLoS Genet.">
        <title>Phylogenetically driven sequencing of extremely halophilic archaea reveals strategies for static and dynamic osmo-response.</title>
        <authorList>
            <person name="Becker E.A."/>
            <person name="Seitzer P.M."/>
            <person name="Tritt A."/>
            <person name="Larsen D."/>
            <person name="Krusor M."/>
            <person name="Yao A.I."/>
            <person name="Wu D."/>
            <person name="Madern D."/>
            <person name="Eisen J.A."/>
            <person name="Darling A.E."/>
            <person name="Facciotti M.T."/>
        </authorList>
    </citation>
    <scope>NUCLEOTIDE SEQUENCE [LARGE SCALE GENOMIC DNA]</scope>
    <source>
        <strain evidence="1 2">JCM 14663</strain>
    </source>
</reference>
<gene>
    <name evidence="1" type="ORF">C486_00020</name>
</gene>
<accession>L9ZGE3</accession>
<protein>
    <submittedName>
        <fullName evidence="1">Uncharacterized protein</fullName>
    </submittedName>
</protein>
<dbReference type="RefSeq" id="WP_008451492.1">
    <property type="nucleotide sequence ID" value="NZ_AOIJ01000005.1"/>
</dbReference>
<evidence type="ECO:0000313" key="2">
    <source>
        <dbReference type="Proteomes" id="UP000011592"/>
    </source>
</evidence>
<sequence length="103" mass="11588">MHGKPSNLTAESYSETIEDLVALKSALASTDCVESFDVNHDENGRIRGRVSLRHSEAFHEFNDVLMDHPIRMSGIYSDTRIEETPDGSSRQAVEVRVLILETR</sequence>
<dbReference type="Proteomes" id="UP000011592">
    <property type="component" value="Unassembled WGS sequence"/>
</dbReference>
<name>L9ZGE3_9EURY</name>
<evidence type="ECO:0000313" key="1">
    <source>
        <dbReference type="EMBL" id="ELY85409.1"/>
    </source>
</evidence>
<dbReference type="EMBL" id="AOIJ01000005">
    <property type="protein sequence ID" value="ELY85409.1"/>
    <property type="molecule type" value="Genomic_DNA"/>
</dbReference>
<dbReference type="AlphaFoldDB" id="L9ZGE3"/>
<organism evidence="1 2">
    <name type="scientific">Natrinema gari JCM 14663</name>
    <dbReference type="NCBI Taxonomy" id="1230459"/>
    <lineage>
        <taxon>Archaea</taxon>
        <taxon>Methanobacteriati</taxon>
        <taxon>Methanobacteriota</taxon>
        <taxon>Stenosarchaea group</taxon>
        <taxon>Halobacteria</taxon>
        <taxon>Halobacteriales</taxon>
        <taxon>Natrialbaceae</taxon>
        <taxon>Natrinema</taxon>
    </lineage>
</organism>
<dbReference type="PATRIC" id="fig|1230459.4.peg.1"/>